<dbReference type="EMBL" id="JAAGMN010003391">
    <property type="protein sequence ID" value="NEE11255.1"/>
    <property type="molecule type" value="Genomic_DNA"/>
</dbReference>
<keyword evidence="1" id="KW-0808">Transferase</keyword>
<comment type="caution">
    <text evidence="1">The sequence shown here is derived from an EMBL/GenBank/DDBJ whole genome shotgun (WGS) entry which is preliminary data.</text>
</comment>
<reference evidence="1" key="1">
    <citation type="submission" date="2020-01" db="EMBL/GenBank/DDBJ databases">
        <title>Insect and environment-associated Actinomycetes.</title>
        <authorList>
            <person name="Currrie C."/>
            <person name="Chevrette M."/>
            <person name="Carlson C."/>
            <person name="Stubbendieck R."/>
            <person name="Wendt-Pienkowski E."/>
        </authorList>
    </citation>
    <scope>NUCLEOTIDE SEQUENCE</scope>
    <source>
        <strain evidence="1">SID7499</strain>
    </source>
</reference>
<name>A0A6G3X0F4_9ACTN</name>
<gene>
    <name evidence="1" type="ORF">G3M58_32970</name>
</gene>
<feature type="non-terminal residue" evidence="1">
    <location>
        <position position="1"/>
    </location>
</feature>
<dbReference type="GO" id="GO:0016740">
    <property type="term" value="F:transferase activity"/>
    <property type="evidence" value="ECO:0007669"/>
    <property type="project" value="UniProtKB-KW"/>
</dbReference>
<protein>
    <submittedName>
        <fullName evidence="1">Aminoglycoside phosphotransferase family protein</fullName>
    </submittedName>
</protein>
<sequence length="45" mass="4747">AQTAARAVTKALAAGRELDEVEQSVVDACDRMATVPPQLGRDHAK</sequence>
<accession>A0A6G3X0F4</accession>
<dbReference type="AlphaFoldDB" id="A0A6G3X0F4"/>
<organism evidence="1">
    <name type="scientific">Streptomyces sp. SID7499</name>
    <dbReference type="NCBI Taxonomy" id="2706086"/>
    <lineage>
        <taxon>Bacteria</taxon>
        <taxon>Bacillati</taxon>
        <taxon>Actinomycetota</taxon>
        <taxon>Actinomycetes</taxon>
        <taxon>Kitasatosporales</taxon>
        <taxon>Streptomycetaceae</taxon>
        <taxon>Streptomyces</taxon>
    </lineage>
</organism>
<evidence type="ECO:0000313" key="1">
    <source>
        <dbReference type="EMBL" id="NEE11255.1"/>
    </source>
</evidence>
<proteinExistence type="predicted"/>